<dbReference type="InterPro" id="IPR010920">
    <property type="entry name" value="LSM_dom_sf"/>
</dbReference>
<evidence type="ECO:0000313" key="15">
    <source>
        <dbReference type="Proteomes" id="UP000037643"/>
    </source>
</evidence>
<evidence type="ECO:0000256" key="4">
    <source>
        <dbReference type="ARBA" id="ARBA00022519"/>
    </source>
</evidence>
<name>A0A0G3X7W3_9SPHN</name>
<dbReference type="InterPro" id="IPR030192">
    <property type="entry name" value="YbdG"/>
</dbReference>
<dbReference type="Pfam" id="PF00924">
    <property type="entry name" value="MS_channel_2nd"/>
    <property type="match status" value="1"/>
</dbReference>
<feature type="transmembrane region" description="Helical" evidence="11">
    <location>
        <begin position="21"/>
        <end position="43"/>
    </location>
</feature>
<evidence type="ECO:0000256" key="10">
    <source>
        <dbReference type="ARBA" id="ARBA00093659"/>
    </source>
</evidence>
<feature type="transmembrane region" description="Helical" evidence="11">
    <location>
        <begin position="92"/>
        <end position="116"/>
    </location>
</feature>
<dbReference type="GO" id="GO:0008381">
    <property type="term" value="F:mechanosensitive monoatomic ion channel activity"/>
    <property type="evidence" value="ECO:0007669"/>
    <property type="project" value="InterPro"/>
</dbReference>
<dbReference type="Gene3D" id="2.30.30.60">
    <property type="match status" value="1"/>
</dbReference>
<dbReference type="GO" id="GO:0071470">
    <property type="term" value="P:cellular response to osmotic stress"/>
    <property type="evidence" value="ECO:0007669"/>
    <property type="project" value="InterPro"/>
</dbReference>
<comment type="similarity">
    <text evidence="2">Belongs to the MscS (TC 1.A.23) family.</text>
</comment>
<keyword evidence="4" id="KW-0997">Cell inner membrane</keyword>
<dbReference type="Proteomes" id="UP000037643">
    <property type="component" value="Chromosome"/>
</dbReference>
<feature type="transmembrane region" description="Helical" evidence="11">
    <location>
        <begin position="161"/>
        <end position="177"/>
    </location>
</feature>
<dbReference type="RefSeq" id="WP_047805832.1">
    <property type="nucleotide sequence ID" value="NZ_CP011805.1"/>
</dbReference>
<comment type="subcellular location">
    <subcellularLocation>
        <location evidence="1">Cell inner membrane</location>
        <topology evidence="1">Multi-pass membrane protein</topology>
    </subcellularLocation>
</comment>
<dbReference type="AlphaFoldDB" id="A0A0G3X7W3"/>
<evidence type="ECO:0000259" key="13">
    <source>
        <dbReference type="Pfam" id="PF21082"/>
    </source>
</evidence>
<keyword evidence="8 11" id="KW-0472">Membrane</keyword>
<sequence>MIELPTFADMGLPGLAPGTEAVIGLCILAAIAWLGNFIAKHVILRALIARVLPQDGPSPRKVVAYLANIVPTVIVAYGVGAVPHLAPQIASVIANVANGVTILVIAMAISAGLSFINALYERKPQAASRPIKGYIQVLKIVVYSGAAILIVAVLIEQSPLLLLSGLGAMAAVVLLVFKDTILSLVASVQLTSNDLLRVGDWIEMPQAGADGDVIDIALHTVKVQNFDKTIVSIPTHRLISESYKNWRGMSEAGGRRIKRAIFIDQNSIGFLADEDAAGLKRFALIADYLEDKQREIGQWNADLGDAGREAVNARRVTNVGTFRAYVIAYLRAHPRISPAMTLMVRQLEPGPKGLPLEIYCFTDTTAWLEYERIQSDIFDHLLAILPEFGLRIFQQPSGLDLRELTTGS</sequence>
<dbReference type="InterPro" id="IPR023408">
    <property type="entry name" value="MscS_beta-dom_sf"/>
</dbReference>
<evidence type="ECO:0000256" key="7">
    <source>
        <dbReference type="ARBA" id="ARBA00023016"/>
    </source>
</evidence>
<gene>
    <name evidence="14" type="ORF">AM2010_621</name>
</gene>
<dbReference type="FunFam" id="2.30.30.60:FF:000002">
    <property type="entry name" value="Mechanosensitive ion channel family protein"/>
    <property type="match status" value="1"/>
</dbReference>
<feature type="domain" description="Mechanosensitive ion channel MscS" evidence="12">
    <location>
        <begin position="179"/>
        <end position="247"/>
    </location>
</feature>
<evidence type="ECO:0000256" key="2">
    <source>
        <dbReference type="ARBA" id="ARBA00008017"/>
    </source>
</evidence>
<keyword evidence="15" id="KW-1185">Reference proteome</keyword>
<evidence type="ECO:0000256" key="5">
    <source>
        <dbReference type="ARBA" id="ARBA00022692"/>
    </source>
</evidence>
<dbReference type="InterPro" id="IPR006685">
    <property type="entry name" value="MscS_channel_2nd"/>
</dbReference>
<keyword evidence="3" id="KW-1003">Cell membrane</keyword>
<evidence type="ECO:0000256" key="8">
    <source>
        <dbReference type="ARBA" id="ARBA00023136"/>
    </source>
</evidence>
<keyword evidence="7" id="KW-0346">Stress response</keyword>
<evidence type="ECO:0000256" key="9">
    <source>
        <dbReference type="ARBA" id="ARBA00093630"/>
    </source>
</evidence>
<protein>
    <recommendedName>
        <fullName evidence="9">Mechanosensing system component YbdG</fullName>
    </recommendedName>
    <alternativeName>
        <fullName evidence="10">Mechanosensitive channel homolog YbdG</fullName>
    </alternativeName>
</protein>
<dbReference type="GO" id="GO:0005886">
    <property type="term" value="C:plasma membrane"/>
    <property type="evidence" value="ECO:0007669"/>
    <property type="project" value="UniProtKB-SubCell"/>
</dbReference>
<feature type="domain" description="Mechanosensitive ion channel MscS C-terminal" evidence="13">
    <location>
        <begin position="329"/>
        <end position="392"/>
    </location>
</feature>
<dbReference type="EMBL" id="CP011805">
    <property type="protein sequence ID" value="AKM06706.1"/>
    <property type="molecule type" value="Genomic_DNA"/>
</dbReference>
<evidence type="ECO:0000256" key="3">
    <source>
        <dbReference type="ARBA" id="ARBA00022475"/>
    </source>
</evidence>
<feature type="transmembrane region" description="Helical" evidence="11">
    <location>
        <begin position="137"/>
        <end position="155"/>
    </location>
</feature>
<evidence type="ECO:0000259" key="12">
    <source>
        <dbReference type="Pfam" id="PF00924"/>
    </source>
</evidence>
<evidence type="ECO:0000256" key="11">
    <source>
        <dbReference type="SAM" id="Phobius"/>
    </source>
</evidence>
<dbReference type="OrthoDB" id="9814206at2"/>
<dbReference type="Pfam" id="PF21082">
    <property type="entry name" value="MS_channel_3rd"/>
    <property type="match status" value="1"/>
</dbReference>
<dbReference type="PANTHER" id="PTHR30414">
    <property type="entry name" value="MINICONDUCTANCE MECHANOSENSITIVE CHANNEL YBDG"/>
    <property type="match status" value="1"/>
</dbReference>
<evidence type="ECO:0000313" key="14">
    <source>
        <dbReference type="EMBL" id="AKM06706.1"/>
    </source>
</evidence>
<dbReference type="STRING" id="543877.AM2010_621"/>
<dbReference type="PATRIC" id="fig|543877.4.peg.625"/>
<dbReference type="InterPro" id="IPR049278">
    <property type="entry name" value="MS_channel_C"/>
</dbReference>
<feature type="transmembrane region" description="Helical" evidence="11">
    <location>
        <begin position="63"/>
        <end position="86"/>
    </location>
</feature>
<reference evidence="14 15" key="1">
    <citation type="submission" date="2015-06" db="EMBL/GenBank/DDBJ databases">
        <authorList>
            <person name="Kim K.M."/>
        </authorList>
    </citation>
    <scope>NUCLEOTIDE SEQUENCE [LARGE SCALE GENOMIC DNA]</scope>
    <source>
        <strain evidence="14 15">KCTC 22370</strain>
    </source>
</reference>
<evidence type="ECO:0000256" key="6">
    <source>
        <dbReference type="ARBA" id="ARBA00022989"/>
    </source>
</evidence>
<dbReference type="PANTHER" id="PTHR30414:SF0">
    <property type="entry name" value="MINICONDUCTANCE MECHANOSENSITIVE CHANNEL YBDG"/>
    <property type="match status" value="1"/>
</dbReference>
<accession>A0A0G3X7W3</accession>
<keyword evidence="6 11" id="KW-1133">Transmembrane helix</keyword>
<evidence type="ECO:0000256" key="1">
    <source>
        <dbReference type="ARBA" id="ARBA00004429"/>
    </source>
</evidence>
<keyword evidence="5 11" id="KW-0812">Transmembrane</keyword>
<organism evidence="14 15">
    <name type="scientific">Pelagerythrobacter marensis</name>
    <dbReference type="NCBI Taxonomy" id="543877"/>
    <lineage>
        <taxon>Bacteria</taxon>
        <taxon>Pseudomonadati</taxon>
        <taxon>Pseudomonadota</taxon>
        <taxon>Alphaproteobacteria</taxon>
        <taxon>Sphingomonadales</taxon>
        <taxon>Erythrobacteraceae</taxon>
        <taxon>Pelagerythrobacter</taxon>
    </lineage>
</organism>
<proteinExistence type="inferred from homology"/>
<dbReference type="SUPFAM" id="SSF50182">
    <property type="entry name" value="Sm-like ribonucleoproteins"/>
    <property type="match status" value="1"/>
</dbReference>
<dbReference type="KEGG" id="amx:AM2010_621"/>